<organism evidence="1 2">
    <name type="scientific">Araneus ventricosus</name>
    <name type="common">Orbweaver spider</name>
    <name type="synonym">Epeira ventricosa</name>
    <dbReference type="NCBI Taxonomy" id="182803"/>
    <lineage>
        <taxon>Eukaryota</taxon>
        <taxon>Metazoa</taxon>
        <taxon>Ecdysozoa</taxon>
        <taxon>Arthropoda</taxon>
        <taxon>Chelicerata</taxon>
        <taxon>Arachnida</taxon>
        <taxon>Araneae</taxon>
        <taxon>Araneomorphae</taxon>
        <taxon>Entelegynae</taxon>
        <taxon>Araneoidea</taxon>
        <taxon>Araneidae</taxon>
        <taxon>Araneus</taxon>
    </lineage>
</organism>
<keyword evidence="2" id="KW-1185">Reference proteome</keyword>
<sequence>MYADATSDKEIKTRIYDAILLNTVSRCFVTGFKFNALVRHRTYADWMVLDIF</sequence>
<feature type="non-terminal residue" evidence="1">
    <location>
        <position position="52"/>
    </location>
</feature>
<comment type="caution">
    <text evidence="1">The sequence shown here is derived from an EMBL/GenBank/DDBJ whole genome shotgun (WGS) entry which is preliminary data.</text>
</comment>
<evidence type="ECO:0000313" key="1">
    <source>
        <dbReference type="EMBL" id="GBN72449.1"/>
    </source>
</evidence>
<accession>A0A4Y2RB08</accession>
<evidence type="ECO:0000313" key="2">
    <source>
        <dbReference type="Proteomes" id="UP000499080"/>
    </source>
</evidence>
<protein>
    <submittedName>
        <fullName evidence="1">Uncharacterized protein</fullName>
    </submittedName>
</protein>
<dbReference type="AlphaFoldDB" id="A0A4Y2RB08"/>
<reference evidence="1 2" key="1">
    <citation type="journal article" date="2019" name="Sci. Rep.">
        <title>Orb-weaving spider Araneus ventricosus genome elucidates the spidroin gene catalogue.</title>
        <authorList>
            <person name="Kono N."/>
            <person name="Nakamura H."/>
            <person name="Ohtoshi R."/>
            <person name="Moran D.A.P."/>
            <person name="Shinohara A."/>
            <person name="Yoshida Y."/>
            <person name="Fujiwara M."/>
            <person name="Mori M."/>
            <person name="Tomita M."/>
            <person name="Arakawa K."/>
        </authorList>
    </citation>
    <scope>NUCLEOTIDE SEQUENCE [LARGE SCALE GENOMIC DNA]</scope>
</reference>
<name>A0A4Y2RB08_ARAVE</name>
<dbReference type="EMBL" id="BGPR01143513">
    <property type="protein sequence ID" value="GBN72449.1"/>
    <property type="molecule type" value="Genomic_DNA"/>
</dbReference>
<gene>
    <name evidence="1" type="ORF">AVEN_214762_1</name>
</gene>
<dbReference type="Proteomes" id="UP000499080">
    <property type="component" value="Unassembled WGS sequence"/>
</dbReference>
<proteinExistence type="predicted"/>